<feature type="compositionally biased region" description="Low complexity" evidence="1">
    <location>
        <begin position="625"/>
        <end position="640"/>
    </location>
</feature>
<evidence type="ECO:0000313" key="3">
    <source>
        <dbReference type="Proteomes" id="UP000223891"/>
    </source>
</evidence>
<reference evidence="3" key="1">
    <citation type="submission" date="2016-01" db="EMBL/GenBank/DDBJ databases">
        <title>Isolation and Characterization of Enterobacteria phage CBB.</title>
        <authorList>
            <person name="Buttimer C.T.H."/>
            <person name="Hendrix H."/>
            <person name="Alexandre H."/>
            <person name="O'Mahony J."/>
            <person name="Lavigne R."/>
            <person name="Coffey A."/>
        </authorList>
    </citation>
    <scope>NUCLEOTIDE SEQUENCE [LARGE SCALE GENOMIC DNA]</scope>
</reference>
<protein>
    <submittedName>
        <fullName evidence="2">Structural protein</fullName>
    </submittedName>
</protein>
<evidence type="ECO:0000313" key="2">
    <source>
        <dbReference type="EMBL" id="AMM43816.1"/>
    </source>
</evidence>
<name>A0A1L2CUX9_9CAUD</name>
<gene>
    <name evidence="2" type="ORF">CBB_251</name>
</gene>
<dbReference type="Proteomes" id="UP000223891">
    <property type="component" value="Segment"/>
</dbReference>
<feature type="region of interest" description="Disordered" evidence="1">
    <location>
        <begin position="616"/>
        <end position="652"/>
    </location>
</feature>
<feature type="region of interest" description="Disordered" evidence="1">
    <location>
        <begin position="37"/>
        <end position="72"/>
    </location>
</feature>
<organism evidence="2 3">
    <name type="scientific">Pectobacterium phage vB_PcaM_CBB</name>
    <dbReference type="NCBI Taxonomy" id="2772511"/>
    <lineage>
        <taxon>Viruses</taxon>
        <taxon>Duplodnaviria</taxon>
        <taxon>Heunggongvirae</taxon>
        <taxon>Uroviricota</taxon>
        <taxon>Caudoviricetes</taxon>
        <taxon>Mimasvirus</taxon>
        <taxon>Mimasvirus CBB</taxon>
    </lineage>
</organism>
<feature type="compositionally biased region" description="Gly residues" evidence="1">
    <location>
        <begin position="42"/>
        <end position="55"/>
    </location>
</feature>
<proteinExistence type="predicted"/>
<dbReference type="EMBL" id="KU574722">
    <property type="protein sequence ID" value="AMM43816.1"/>
    <property type="molecule type" value="Genomic_DNA"/>
</dbReference>
<keyword evidence="3" id="KW-1185">Reference proteome</keyword>
<evidence type="ECO:0000256" key="1">
    <source>
        <dbReference type="SAM" id="MobiDB-lite"/>
    </source>
</evidence>
<accession>A0A1L2CUX9</accession>
<sequence length="722" mass="78391">MAGIGSDIIQQQLLDQSIAMNDNLSAMRTVLLDIEKNTKNGSGSGGSGGNGGSGNPGNRNDRRGGGGSGGNPFKDAFKDLFGEAKNMGRTILGNNGSIQNTVGAFTTSARVLQNSLGKLPGPIGLAANAFLSIVQVGGQVYEYLNEQLNMYNQLNSAGLTLADGMLTVRKGSGAAFMSINEFGAALTKNSDALAAMEGQYGDGVEHFGKLLNSVQLVQEQMGLYGVSVQQLADLTAKNYKYQKMYSSQATLNSINEQASTTKFVGQMTYLSKAVGKSVDELLARFSDLSTNIDSGAIISGLQNRAGQTEKQALDVNKSWTAMYASLGEFGKTAQRINASKWGLGSLPDEFTDVVSQQYADFMEQVQRAGITDQRTINQLNAKFIKDHEDQIKKQADIDRAVGNTAAETFHRQMLQAANTLNDPKNNPNPAIEAFTNRFNLWIGKTFTEPFNAFYTRTAENAVKYLSDLADRSTDSWDFMANLAKDAFTKFDAGMLGPFGELIKLPGKLMEGIFGDTWTKLSSAFDNLAGDIVQIPIRIGKLIWEMFTGSEEEVDAAGKQLMGSIKRIFSDVVGVFTRIGELSINFDDVKKGFTEAIESLKNKFTKLWSRIKNWWSDSEEPEEKTTPTASTTTPPVSPTASQPKTAGVQKVTAQPEFTKPVKIEQAEQTAPQETQTAQNNTNDSVNKLLSGILNNLESQVQNNNQLAIILRQIAENTEPPRNV</sequence>